<feature type="region of interest" description="Disordered" evidence="1">
    <location>
        <begin position="144"/>
        <end position="175"/>
    </location>
</feature>
<feature type="region of interest" description="Disordered" evidence="1">
    <location>
        <begin position="1"/>
        <end position="20"/>
    </location>
</feature>
<dbReference type="Proteomes" id="UP000825935">
    <property type="component" value="Chromosome 38"/>
</dbReference>
<organism evidence="3 4">
    <name type="scientific">Ceratopteris richardii</name>
    <name type="common">Triangle waterfern</name>
    <dbReference type="NCBI Taxonomy" id="49495"/>
    <lineage>
        <taxon>Eukaryota</taxon>
        <taxon>Viridiplantae</taxon>
        <taxon>Streptophyta</taxon>
        <taxon>Embryophyta</taxon>
        <taxon>Tracheophyta</taxon>
        <taxon>Polypodiopsida</taxon>
        <taxon>Polypodiidae</taxon>
        <taxon>Polypodiales</taxon>
        <taxon>Pteridineae</taxon>
        <taxon>Pteridaceae</taxon>
        <taxon>Parkerioideae</taxon>
        <taxon>Ceratopteris</taxon>
    </lineage>
</organism>
<keyword evidence="4" id="KW-1185">Reference proteome</keyword>
<gene>
    <name evidence="3" type="ORF">KP509_38G044200</name>
</gene>
<dbReference type="OMA" id="HEDVWNE"/>
<sequence>MASSALPIDPAHSVPSTAAAANPITGTANVVPLSKPHKSNLLHHEDVWNEEATFALLEAWGTKYVELNHGGLSRADWAQVAQQVVLHSGKATLTDTQCRNRIDTLKKKYKREKHKLATLQGSSSNWVYFPHMDSIINPAANMSYHNRTAPSQPSFTHTPAPDHVRSKDICLGRDDNPGKDVLKTVGANENLGHDDVNIISASYEPPDESELSQTSLNSSGNHNRDRHKVKRQKSSGSSFRVLAKALIKFADVYERIETTKLQHALDLEKTRMEVTRNFEIQRWQLLLQTQMELAKIKDGAHDSHQSIDSTNANLFATCFMPAEYCLRTLL</sequence>
<feature type="compositionally biased region" description="Basic residues" evidence="1">
    <location>
        <begin position="224"/>
        <end position="233"/>
    </location>
</feature>
<feature type="compositionally biased region" description="Basic and acidic residues" evidence="1">
    <location>
        <begin position="160"/>
        <end position="175"/>
    </location>
</feature>
<evidence type="ECO:0000313" key="3">
    <source>
        <dbReference type="EMBL" id="KAH7278489.1"/>
    </source>
</evidence>
<dbReference type="AlphaFoldDB" id="A0A8T2Q492"/>
<dbReference type="PANTHER" id="PTHR31307:SF4">
    <property type="entry name" value="TRIHELIX TRANSCRIPTION FACTOR ASIL2"/>
    <property type="match status" value="1"/>
</dbReference>
<feature type="region of interest" description="Disordered" evidence="1">
    <location>
        <begin position="199"/>
        <end position="234"/>
    </location>
</feature>
<protein>
    <recommendedName>
        <fullName evidence="2">Myb/SANT-like DNA-binding domain-containing protein</fullName>
    </recommendedName>
</protein>
<proteinExistence type="predicted"/>
<dbReference type="InterPro" id="IPR044823">
    <property type="entry name" value="ASIL1/2-like"/>
</dbReference>
<evidence type="ECO:0000259" key="2">
    <source>
        <dbReference type="Pfam" id="PF13837"/>
    </source>
</evidence>
<reference evidence="3" key="1">
    <citation type="submission" date="2021-08" db="EMBL/GenBank/DDBJ databases">
        <title>WGS assembly of Ceratopteris richardii.</title>
        <authorList>
            <person name="Marchant D.B."/>
            <person name="Chen G."/>
            <person name="Jenkins J."/>
            <person name="Shu S."/>
            <person name="Leebens-Mack J."/>
            <person name="Grimwood J."/>
            <person name="Schmutz J."/>
            <person name="Soltis P."/>
            <person name="Soltis D."/>
            <person name="Chen Z.-H."/>
        </authorList>
    </citation>
    <scope>NUCLEOTIDE SEQUENCE</scope>
    <source>
        <strain evidence="3">Whitten #5841</strain>
        <tissue evidence="3">Leaf</tissue>
    </source>
</reference>
<feature type="domain" description="Myb/SANT-like DNA-binding" evidence="2">
    <location>
        <begin position="46"/>
        <end position="135"/>
    </location>
</feature>
<evidence type="ECO:0000313" key="4">
    <source>
        <dbReference type="Proteomes" id="UP000825935"/>
    </source>
</evidence>
<dbReference type="InterPro" id="IPR044822">
    <property type="entry name" value="Myb_DNA-bind_4"/>
</dbReference>
<dbReference type="PANTHER" id="PTHR31307">
    <property type="entry name" value="TRIHELIX TRANSCRIPTION FACTOR ASIL2"/>
    <property type="match status" value="1"/>
</dbReference>
<evidence type="ECO:0000256" key="1">
    <source>
        <dbReference type="SAM" id="MobiDB-lite"/>
    </source>
</evidence>
<feature type="compositionally biased region" description="Polar residues" evidence="1">
    <location>
        <begin position="211"/>
        <end position="221"/>
    </location>
</feature>
<dbReference type="GO" id="GO:0005634">
    <property type="term" value="C:nucleus"/>
    <property type="evidence" value="ECO:0007669"/>
    <property type="project" value="TreeGrafter"/>
</dbReference>
<dbReference type="Gene3D" id="1.10.10.60">
    <property type="entry name" value="Homeodomain-like"/>
    <property type="match status" value="1"/>
</dbReference>
<name>A0A8T2Q492_CERRI</name>
<accession>A0A8T2Q492</accession>
<feature type="compositionally biased region" description="Polar residues" evidence="1">
    <location>
        <begin position="144"/>
        <end position="157"/>
    </location>
</feature>
<dbReference type="EMBL" id="CM035443">
    <property type="protein sequence ID" value="KAH7278489.1"/>
    <property type="molecule type" value="Genomic_DNA"/>
</dbReference>
<comment type="caution">
    <text evidence="3">The sequence shown here is derived from an EMBL/GenBank/DDBJ whole genome shotgun (WGS) entry which is preliminary data.</text>
</comment>
<dbReference type="OrthoDB" id="2019351at2759"/>
<dbReference type="Pfam" id="PF13837">
    <property type="entry name" value="Myb_DNA-bind_4"/>
    <property type="match status" value="1"/>
</dbReference>
<dbReference type="GO" id="GO:0000976">
    <property type="term" value="F:transcription cis-regulatory region binding"/>
    <property type="evidence" value="ECO:0007669"/>
    <property type="project" value="TreeGrafter"/>
</dbReference>